<name>A0A5M8EYN4_PSEVE</name>
<comment type="caution">
    <text evidence="3">The sequence shown here is derived from an EMBL/GenBank/DDBJ whole genome shotgun (WGS) entry which is preliminary data.</text>
</comment>
<sequence>MKTQLTPPSRHCLAIALSGLANLFLGASSLYWRALNDIQPTTLVAYRVALSCAILTLLLLIFRRFNQTKIFTARLIATHCIASFFILINWGVFIWSSINGYILESGLGYLLAPFISIALGALVYHERMTPHKALSVLIALSAIAFLMIFSKDLNHWIYLLIAATWGLYTYIKKSTSLNAVNGLFVETVFLTTCLAFAIWVFDLSIIWPNELPSRAAPLIWLAGLVSVIPLLIFSFATGKIPLSLTGLLQFTLPLTLLTIGWLSDEKSLPTLSLTLIITTAGILASPLVYDMTVARRPKK</sequence>
<feature type="transmembrane region" description="Helical" evidence="1">
    <location>
        <begin position="244"/>
        <end position="262"/>
    </location>
</feature>
<dbReference type="EMBL" id="VWXT01000330">
    <property type="protein sequence ID" value="KAA6175701.1"/>
    <property type="molecule type" value="Genomic_DNA"/>
</dbReference>
<gene>
    <name evidence="3" type="ORF">F3K53_19650</name>
</gene>
<evidence type="ECO:0000313" key="3">
    <source>
        <dbReference type="EMBL" id="KAA6175701.1"/>
    </source>
</evidence>
<accession>A0A5M8EYN4</accession>
<dbReference type="SUPFAM" id="SSF103481">
    <property type="entry name" value="Multidrug resistance efflux transporter EmrE"/>
    <property type="match status" value="1"/>
</dbReference>
<protein>
    <submittedName>
        <fullName evidence="3">RarD protein</fullName>
    </submittedName>
</protein>
<feature type="transmembrane region" description="Helical" evidence="1">
    <location>
        <begin position="183"/>
        <end position="206"/>
    </location>
</feature>
<keyword evidence="1" id="KW-0472">Membrane</keyword>
<keyword evidence="1" id="KW-0812">Transmembrane</keyword>
<dbReference type="Proteomes" id="UP000323909">
    <property type="component" value="Unassembled WGS sequence"/>
</dbReference>
<feature type="transmembrane region" description="Helical" evidence="1">
    <location>
        <begin position="12"/>
        <end position="32"/>
    </location>
</feature>
<feature type="transmembrane region" description="Helical" evidence="1">
    <location>
        <begin position="74"/>
        <end position="95"/>
    </location>
</feature>
<feature type="transmembrane region" description="Helical" evidence="1">
    <location>
        <begin position="133"/>
        <end position="149"/>
    </location>
</feature>
<dbReference type="InterPro" id="IPR000620">
    <property type="entry name" value="EamA_dom"/>
</dbReference>
<feature type="transmembrane region" description="Helical" evidence="1">
    <location>
        <begin position="155"/>
        <end position="171"/>
    </location>
</feature>
<feature type="domain" description="EamA" evidence="2">
    <location>
        <begin position="19"/>
        <end position="147"/>
    </location>
</feature>
<feature type="transmembrane region" description="Helical" evidence="1">
    <location>
        <begin position="218"/>
        <end position="237"/>
    </location>
</feature>
<keyword evidence="1" id="KW-1133">Transmembrane helix</keyword>
<organism evidence="3 4">
    <name type="scientific">Pseudomonas veronii</name>
    <dbReference type="NCBI Taxonomy" id="76761"/>
    <lineage>
        <taxon>Bacteria</taxon>
        <taxon>Pseudomonadati</taxon>
        <taxon>Pseudomonadota</taxon>
        <taxon>Gammaproteobacteria</taxon>
        <taxon>Pseudomonadales</taxon>
        <taxon>Pseudomonadaceae</taxon>
        <taxon>Pseudomonas</taxon>
    </lineage>
</organism>
<evidence type="ECO:0000313" key="4">
    <source>
        <dbReference type="Proteomes" id="UP000323909"/>
    </source>
</evidence>
<feature type="transmembrane region" description="Helical" evidence="1">
    <location>
        <begin position="44"/>
        <end position="62"/>
    </location>
</feature>
<feature type="transmembrane region" description="Helical" evidence="1">
    <location>
        <begin position="107"/>
        <end position="124"/>
    </location>
</feature>
<dbReference type="AlphaFoldDB" id="A0A5M8EYN4"/>
<evidence type="ECO:0000259" key="2">
    <source>
        <dbReference type="Pfam" id="PF00892"/>
    </source>
</evidence>
<feature type="transmembrane region" description="Helical" evidence="1">
    <location>
        <begin position="268"/>
        <end position="289"/>
    </location>
</feature>
<evidence type="ECO:0000256" key="1">
    <source>
        <dbReference type="SAM" id="Phobius"/>
    </source>
</evidence>
<dbReference type="InterPro" id="IPR037185">
    <property type="entry name" value="EmrE-like"/>
</dbReference>
<proteinExistence type="predicted"/>
<dbReference type="RefSeq" id="WP_150095405.1">
    <property type="nucleotide sequence ID" value="NZ_VWXT01000330.1"/>
</dbReference>
<dbReference type="GO" id="GO:0016020">
    <property type="term" value="C:membrane"/>
    <property type="evidence" value="ECO:0007669"/>
    <property type="project" value="InterPro"/>
</dbReference>
<reference evidence="3 4" key="1">
    <citation type="submission" date="2019-09" db="EMBL/GenBank/DDBJ databases">
        <title>Genomic sequencing of 4 copper resistant soil isolates.</title>
        <authorList>
            <person name="Havryliuk O."/>
        </authorList>
    </citation>
    <scope>NUCLEOTIDE SEQUENCE [LARGE SCALE GENOMIC DNA]</scope>
    <source>
        <strain evidence="3 4">UKR4</strain>
    </source>
</reference>
<dbReference type="Pfam" id="PF00892">
    <property type="entry name" value="EamA"/>
    <property type="match status" value="1"/>
</dbReference>